<accession>A0AAV2RRK1</accession>
<evidence type="ECO:0000313" key="1">
    <source>
        <dbReference type="EMBL" id="CAL4133688.1"/>
    </source>
</evidence>
<name>A0AAV2RRK1_MEGNR</name>
<feature type="non-terminal residue" evidence="1">
    <location>
        <position position="235"/>
    </location>
</feature>
<reference evidence="1 2" key="1">
    <citation type="submission" date="2024-05" db="EMBL/GenBank/DDBJ databases">
        <authorList>
            <person name="Wallberg A."/>
        </authorList>
    </citation>
    <scope>NUCLEOTIDE SEQUENCE [LARGE SCALE GENOMIC DNA]</scope>
</reference>
<dbReference type="Proteomes" id="UP001497623">
    <property type="component" value="Unassembled WGS sequence"/>
</dbReference>
<keyword evidence="2" id="KW-1185">Reference proteome</keyword>
<sequence length="235" mass="27820">MEWFKLNKLTLNISKTCFIIFRSNRYNSINIPDSITYDNITIFRESQAKYLGLILDEHLNWNAHITDLCNKLKRLFPTFYNIRSYLNEDHIKTLYYSMIHSRLNYSCIVYGLTSNENLNKLQILQNKLLKVILKKPYMYPTNALHNELSILQVKDIINQGILTFVHKYLHSELPDVFNDYFQHRHDINDILAGERNLRFLIPPHRTEIGANTMKVKGPKLYNNIINKIKINTSTK</sequence>
<evidence type="ECO:0000313" key="2">
    <source>
        <dbReference type="Proteomes" id="UP001497623"/>
    </source>
</evidence>
<evidence type="ECO:0008006" key="3">
    <source>
        <dbReference type="Google" id="ProtNLM"/>
    </source>
</evidence>
<gene>
    <name evidence="1" type="ORF">MNOR_LOCUS27254</name>
</gene>
<comment type="caution">
    <text evidence="1">The sequence shown here is derived from an EMBL/GenBank/DDBJ whole genome shotgun (WGS) entry which is preliminary data.</text>
</comment>
<dbReference type="EMBL" id="CAXKWB010028364">
    <property type="protein sequence ID" value="CAL4133688.1"/>
    <property type="molecule type" value="Genomic_DNA"/>
</dbReference>
<organism evidence="1 2">
    <name type="scientific">Meganyctiphanes norvegica</name>
    <name type="common">Northern krill</name>
    <name type="synonym">Thysanopoda norvegica</name>
    <dbReference type="NCBI Taxonomy" id="48144"/>
    <lineage>
        <taxon>Eukaryota</taxon>
        <taxon>Metazoa</taxon>
        <taxon>Ecdysozoa</taxon>
        <taxon>Arthropoda</taxon>
        <taxon>Crustacea</taxon>
        <taxon>Multicrustacea</taxon>
        <taxon>Malacostraca</taxon>
        <taxon>Eumalacostraca</taxon>
        <taxon>Eucarida</taxon>
        <taxon>Euphausiacea</taxon>
        <taxon>Euphausiidae</taxon>
        <taxon>Meganyctiphanes</taxon>
    </lineage>
</organism>
<protein>
    <recommendedName>
        <fullName evidence="3">RNA-directed DNA polymerase</fullName>
    </recommendedName>
</protein>
<dbReference type="PANTHER" id="PTHR33332">
    <property type="entry name" value="REVERSE TRANSCRIPTASE DOMAIN-CONTAINING PROTEIN"/>
    <property type="match status" value="1"/>
</dbReference>
<proteinExistence type="predicted"/>
<dbReference type="AlphaFoldDB" id="A0AAV2RRK1"/>